<keyword evidence="3" id="KW-0560">Oxidoreductase</keyword>
<feature type="binding site" evidence="11">
    <location>
        <position position="125"/>
    </location>
    <ligand>
        <name>NAD(+)</name>
        <dbReference type="ChEBI" id="CHEBI:57540"/>
    </ligand>
</feature>
<dbReference type="EC" id="1.1.1.6" evidence="6"/>
<dbReference type="InterPro" id="IPR001670">
    <property type="entry name" value="ADH_Fe/GldA"/>
</dbReference>
<proteinExistence type="inferred from homology"/>
<feature type="binding site" evidence="11">
    <location>
        <position position="127"/>
    </location>
    <ligand>
        <name>NAD(+)</name>
        <dbReference type="ChEBI" id="CHEBI:57540"/>
    </ligand>
</feature>
<protein>
    <recommendedName>
        <fullName evidence="7">Glycerol dehydrogenase</fullName>
        <ecNumber evidence="6">1.1.1.6</ecNumber>
    </recommendedName>
</protein>
<dbReference type="PIRSF" id="PIRSF000112">
    <property type="entry name" value="Glycerol_dehydrogenase"/>
    <property type="match status" value="1"/>
</dbReference>
<evidence type="ECO:0000256" key="6">
    <source>
        <dbReference type="ARBA" id="ARBA00039147"/>
    </source>
</evidence>
<dbReference type="PANTHER" id="PTHR43616">
    <property type="entry name" value="GLYCEROL DEHYDROGENASE"/>
    <property type="match status" value="1"/>
</dbReference>
<dbReference type="CDD" id="cd08170">
    <property type="entry name" value="GlyDH"/>
    <property type="match status" value="1"/>
</dbReference>
<dbReference type="PANTHER" id="PTHR43616:SF5">
    <property type="entry name" value="GLYCEROL DEHYDROGENASE 1"/>
    <property type="match status" value="1"/>
</dbReference>
<evidence type="ECO:0000313" key="14">
    <source>
        <dbReference type="EMBL" id="MBE6834615.1"/>
    </source>
</evidence>
<evidence type="ECO:0000256" key="2">
    <source>
        <dbReference type="ARBA" id="ARBA00022723"/>
    </source>
</evidence>
<comment type="caution">
    <text evidence="13">The sequence shown here is derived from an EMBL/GenBank/DDBJ whole genome shotgun (WGS) entry which is preliminary data.</text>
</comment>
<keyword evidence="4 11" id="KW-0520">NAD</keyword>
<dbReference type="EMBL" id="SVNY01000009">
    <property type="protein sequence ID" value="MBE6834615.1"/>
    <property type="molecule type" value="Genomic_DNA"/>
</dbReference>
<evidence type="ECO:0000256" key="11">
    <source>
        <dbReference type="PIRSR" id="PIRSR000112-3"/>
    </source>
</evidence>
<gene>
    <name evidence="13" type="ORF">E7512_08485</name>
    <name evidence="14" type="ORF">E7512_13745</name>
</gene>
<dbReference type="PROSITE" id="PS00913">
    <property type="entry name" value="ADH_IRON_1"/>
    <property type="match status" value="1"/>
</dbReference>
<dbReference type="Gene3D" id="3.40.50.1970">
    <property type="match status" value="1"/>
</dbReference>
<feature type="binding site" evidence="11">
    <location>
        <begin position="94"/>
        <end position="98"/>
    </location>
    <ligand>
        <name>NAD(+)</name>
        <dbReference type="ChEBI" id="CHEBI:57540"/>
    </ligand>
</feature>
<feature type="binding site" evidence="9">
    <location>
        <position position="254"/>
    </location>
    <ligand>
        <name>glycerol</name>
        <dbReference type="ChEBI" id="CHEBI:17754"/>
    </ligand>
</feature>
<sequence>MANIIGSPERYIQGRGVLKELCKHVERVGKAPFILVSASGKKRVEAPIAESAKEHNTPLTYEVFGGECSRTEINRLIKAYEASGSDVIVGIGGGKIHDTAKAVAHYTDSPVVIVPTIAATDAPCSALSVIYTDDGVFEEYLFLPKSPNIVLVDIDIISKAPARLLVSGMGDALATYFEARACKQSDSLNFLGGKSTVTSMAIARLCYDTLLADGQKAMLSVKAGSCSKALETIVEANTYLSGIGFESCGIAAAHAIHNGFTAIEETHHYYHGEKVAIGTLSQLVLENASKAELDEVYGFCLDIGLPTTLSDLGIQKVDRDQLMQVAELACAPNDTMGNMPFAVTPQMVCDAIIGADAFGRYYKEQRAKA</sequence>
<evidence type="ECO:0000313" key="15">
    <source>
        <dbReference type="Proteomes" id="UP000754750"/>
    </source>
</evidence>
<dbReference type="Proteomes" id="UP000754750">
    <property type="component" value="Unassembled WGS sequence"/>
</dbReference>
<comment type="pathway">
    <text evidence="5">Polyol metabolism; glycerol fermentation; glycerone phosphate from glycerol (oxidative route): step 1/2.</text>
</comment>
<keyword evidence="2 9" id="KW-0479">Metal-binding</keyword>
<evidence type="ECO:0000256" key="3">
    <source>
        <dbReference type="ARBA" id="ARBA00023002"/>
    </source>
</evidence>
<dbReference type="GO" id="GO:0005829">
    <property type="term" value="C:cytosol"/>
    <property type="evidence" value="ECO:0007669"/>
    <property type="project" value="TreeGrafter"/>
</dbReference>
<dbReference type="EMBL" id="SVNY01000004">
    <property type="protein sequence ID" value="MBE6833600.1"/>
    <property type="molecule type" value="Genomic_DNA"/>
</dbReference>
<comment type="catalytic activity">
    <reaction evidence="8">
        <text>glycerol + NAD(+) = dihydroxyacetone + NADH + H(+)</text>
        <dbReference type="Rhea" id="RHEA:13769"/>
        <dbReference type="ChEBI" id="CHEBI:15378"/>
        <dbReference type="ChEBI" id="CHEBI:16016"/>
        <dbReference type="ChEBI" id="CHEBI:17754"/>
        <dbReference type="ChEBI" id="CHEBI:57540"/>
        <dbReference type="ChEBI" id="CHEBI:57945"/>
        <dbReference type="EC" id="1.1.1.6"/>
    </reaction>
</comment>
<dbReference type="SUPFAM" id="SSF56796">
    <property type="entry name" value="Dehydroquinate synthase-like"/>
    <property type="match status" value="1"/>
</dbReference>
<dbReference type="InterPro" id="IPR016205">
    <property type="entry name" value="Glycerol_DH"/>
</dbReference>
<dbReference type="RefSeq" id="WP_326840433.1">
    <property type="nucleotide sequence ID" value="NZ_SVNY01000004.1"/>
</dbReference>
<accession>A0A928KS81</accession>
<feature type="binding site" evidence="10">
    <location>
        <position position="121"/>
    </location>
    <ligand>
        <name>glycerol</name>
        <dbReference type="ChEBI" id="CHEBI:17754"/>
    </ligand>
</feature>
<evidence type="ECO:0000256" key="8">
    <source>
        <dbReference type="ARBA" id="ARBA00049006"/>
    </source>
</evidence>
<organism evidence="13 15">
    <name type="scientific">Faecalispora sporosphaeroides</name>
    <dbReference type="NCBI Taxonomy" id="1549"/>
    <lineage>
        <taxon>Bacteria</taxon>
        <taxon>Bacillati</taxon>
        <taxon>Bacillota</taxon>
        <taxon>Clostridia</taxon>
        <taxon>Eubacteriales</taxon>
        <taxon>Oscillospiraceae</taxon>
        <taxon>Faecalispora</taxon>
    </lineage>
</organism>
<reference evidence="13" key="1">
    <citation type="submission" date="2019-04" db="EMBL/GenBank/DDBJ databases">
        <title>Evolution of Biomass-Degrading Anaerobic Consortia Revealed by Metagenomics.</title>
        <authorList>
            <person name="Peng X."/>
        </authorList>
    </citation>
    <scope>NUCLEOTIDE SEQUENCE</scope>
    <source>
        <strain evidence="13">SIG551</strain>
    </source>
</reference>
<feature type="domain" description="Alcohol dehydrogenase iron-type/glycerol dehydrogenase GldA" evidence="12">
    <location>
        <begin position="8"/>
        <end position="153"/>
    </location>
</feature>
<evidence type="ECO:0000256" key="7">
    <source>
        <dbReference type="ARBA" id="ARBA00040132"/>
    </source>
</evidence>
<dbReference type="GO" id="GO:0046872">
    <property type="term" value="F:metal ion binding"/>
    <property type="evidence" value="ECO:0007669"/>
    <property type="project" value="UniProtKB-KW"/>
</dbReference>
<evidence type="ECO:0000256" key="9">
    <source>
        <dbReference type="PIRSR" id="PIRSR000112-1"/>
    </source>
</evidence>
<name>A0A928KS81_9FIRM</name>
<comment type="similarity">
    <text evidence="1">Belongs to the iron-containing alcohol dehydrogenase family.</text>
</comment>
<feature type="binding site" evidence="11">
    <location>
        <position position="131"/>
    </location>
    <ligand>
        <name>NAD(+)</name>
        <dbReference type="ChEBI" id="CHEBI:57540"/>
    </ligand>
</feature>
<feature type="binding site" evidence="9">
    <location>
        <position position="171"/>
    </location>
    <ligand>
        <name>glycerol</name>
        <dbReference type="ChEBI" id="CHEBI:17754"/>
    </ligand>
</feature>
<dbReference type="InterPro" id="IPR018211">
    <property type="entry name" value="ADH_Fe_CS"/>
</dbReference>
<dbReference type="AlphaFoldDB" id="A0A928KS81"/>
<evidence type="ECO:0000256" key="5">
    <source>
        <dbReference type="ARBA" id="ARBA00037918"/>
    </source>
</evidence>
<evidence type="ECO:0000259" key="12">
    <source>
        <dbReference type="Pfam" id="PF00465"/>
    </source>
</evidence>
<evidence type="ECO:0000313" key="13">
    <source>
        <dbReference type="EMBL" id="MBE6833600.1"/>
    </source>
</evidence>
<evidence type="ECO:0000256" key="4">
    <source>
        <dbReference type="ARBA" id="ARBA00023027"/>
    </source>
</evidence>
<evidence type="ECO:0000256" key="1">
    <source>
        <dbReference type="ARBA" id="ARBA00007358"/>
    </source>
</evidence>
<feature type="binding site" evidence="9">
    <location>
        <position position="271"/>
    </location>
    <ligand>
        <name>glycerol</name>
        <dbReference type="ChEBI" id="CHEBI:17754"/>
    </ligand>
</feature>
<evidence type="ECO:0000256" key="10">
    <source>
        <dbReference type="PIRSR" id="PIRSR000112-2"/>
    </source>
</evidence>
<dbReference type="Gene3D" id="1.20.1090.10">
    <property type="entry name" value="Dehydroquinate synthase-like - alpha domain"/>
    <property type="match status" value="1"/>
</dbReference>
<dbReference type="NCBIfam" id="NF006941">
    <property type="entry name" value="PRK09423.1"/>
    <property type="match status" value="1"/>
</dbReference>
<dbReference type="Pfam" id="PF00465">
    <property type="entry name" value="Fe-ADH"/>
    <property type="match status" value="1"/>
</dbReference>
<keyword evidence="9" id="KW-0862">Zinc</keyword>
<comment type="cofactor">
    <cofactor evidence="9">
        <name>Zn(2+)</name>
        <dbReference type="ChEBI" id="CHEBI:29105"/>
    </cofactor>
    <text evidence="9">Binds 1 zinc ion per subunit.</text>
</comment>
<dbReference type="GO" id="GO:0008888">
    <property type="term" value="F:glycerol dehydrogenase (NAD+) activity"/>
    <property type="evidence" value="ECO:0007669"/>
    <property type="project" value="UniProtKB-EC"/>
</dbReference>